<sequence>MTTDVLRLPAPHPLLLDKLRRQCGEPVKLVVLLAVIVVLFALIVYPVSLLLKFSLTDKVGAFSPHTIFEAFRQPGMVKASVNTALLALLVTVGANILALPLAWLVARSDMPFKSLIRVGATLAFVIPSFITVIAWIFLASPNAGYLNKAARWLLGIEGPLFNVVSFGGLVFIEVSHLFPLIFFIVSAALSNIDLSQEQAARVLGAGKLRVAATITFPLVAPAIVSGTMLVFLDVISSFGAPAVIGTMANFSVLTTKIYAMISFPPRLELAAAASLPIVLITLFCLALQRRMTGLNRYRTLTGKQGAAGLERLGRLRIPAFLFCVTVIFASGVLPLMALAALSLLKAFGLELVAANLTLRNFEIIANPSRSVFPTVWHSLVLAAATAFICMVVGFLSAWFVERTSASGRGAVTAIIMITYGFPSIAFAVAVLLGYVDVLYGTFTILGIAYVAKMLPVSFVLFRSALKQLSTDLEEVARVLGSGWARTLLHISVPLMKTSAWAAALLVFAVALRELSMSAILTQPTTQIMSTKVMEYIETGAVELAAAMALLIVALSIAALVMLRFITGRSAIELKQ</sequence>
<protein>
    <submittedName>
        <fullName evidence="10">Iron(III) transport system permease protein</fullName>
    </submittedName>
</protein>
<dbReference type="InterPro" id="IPR000515">
    <property type="entry name" value="MetI-like"/>
</dbReference>
<keyword evidence="7 8" id="KW-0472">Membrane</keyword>
<keyword evidence="4" id="KW-0997">Cell inner membrane</keyword>
<evidence type="ECO:0000256" key="4">
    <source>
        <dbReference type="ARBA" id="ARBA00022519"/>
    </source>
</evidence>
<feature type="transmembrane region" description="Helical" evidence="8">
    <location>
        <begin position="438"/>
        <end position="461"/>
    </location>
</feature>
<evidence type="ECO:0000256" key="5">
    <source>
        <dbReference type="ARBA" id="ARBA00022692"/>
    </source>
</evidence>
<feature type="transmembrane region" description="Helical" evidence="8">
    <location>
        <begin position="375"/>
        <end position="399"/>
    </location>
</feature>
<dbReference type="CDD" id="cd06261">
    <property type="entry name" value="TM_PBP2"/>
    <property type="match status" value="2"/>
</dbReference>
<evidence type="ECO:0000256" key="8">
    <source>
        <dbReference type="RuleBase" id="RU363032"/>
    </source>
</evidence>
<comment type="similarity">
    <text evidence="8">Belongs to the binding-protein-dependent transport system permease family.</text>
</comment>
<dbReference type="Pfam" id="PF00528">
    <property type="entry name" value="BPD_transp_1"/>
    <property type="match status" value="2"/>
</dbReference>
<accession>A0ABU0BZE0</accession>
<evidence type="ECO:0000256" key="3">
    <source>
        <dbReference type="ARBA" id="ARBA00022475"/>
    </source>
</evidence>
<proteinExistence type="inferred from homology"/>
<dbReference type="Gene3D" id="1.10.3720.10">
    <property type="entry name" value="MetI-like"/>
    <property type="match status" value="2"/>
</dbReference>
<keyword evidence="3" id="KW-1003">Cell membrane</keyword>
<feature type="transmembrane region" description="Helical" evidence="8">
    <location>
        <begin position="269"/>
        <end position="288"/>
    </location>
</feature>
<keyword evidence="2 8" id="KW-0813">Transport</keyword>
<evidence type="ECO:0000256" key="1">
    <source>
        <dbReference type="ARBA" id="ARBA00004429"/>
    </source>
</evidence>
<evidence type="ECO:0000313" key="10">
    <source>
        <dbReference type="EMBL" id="MDQ0323046.1"/>
    </source>
</evidence>
<feature type="transmembrane region" description="Helical" evidence="8">
    <location>
        <begin position="540"/>
        <end position="565"/>
    </location>
</feature>
<evidence type="ECO:0000256" key="6">
    <source>
        <dbReference type="ARBA" id="ARBA00022989"/>
    </source>
</evidence>
<keyword evidence="11" id="KW-1185">Reference proteome</keyword>
<feature type="domain" description="ABC transmembrane type-1" evidence="9">
    <location>
        <begin position="375"/>
        <end position="562"/>
    </location>
</feature>
<name>A0ABU0BZE0_9HYPH</name>
<feature type="transmembrane region" description="Helical" evidence="8">
    <location>
        <begin position="160"/>
        <end position="189"/>
    </location>
</feature>
<dbReference type="SUPFAM" id="SSF161098">
    <property type="entry name" value="MetI-like"/>
    <property type="match status" value="2"/>
</dbReference>
<comment type="caution">
    <text evidence="10">The sequence shown here is derived from an EMBL/GenBank/DDBJ whole genome shotgun (WGS) entry which is preliminary data.</text>
</comment>
<feature type="transmembrane region" description="Helical" evidence="8">
    <location>
        <begin position="84"/>
        <end position="106"/>
    </location>
</feature>
<dbReference type="RefSeq" id="WP_307235334.1">
    <property type="nucleotide sequence ID" value="NZ_JAUSVF010000003.1"/>
</dbReference>
<dbReference type="PROSITE" id="PS50928">
    <property type="entry name" value="ABC_TM1"/>
    <property type="match status" value="2"/>
</dbReference>
<organism evidence="10 11">
    <name type="scientific">Pararhizobium capsulatum DSM 1112</name>
    <dbReference type="NCBI Taxonomy" id="1121113"/>
    <lineage>
        <taxon>Bacteria</taxon>
        <taxon>Pseudomonadati</taxon>
        <taxon>Pseudomonadota</taxon>
        <taxon>Alphaproteobacteria</taxon>
        <taxon>Hyphomicrobiales</taxon>
        <taxon>Rhizobiaceae</taxon>
        <taxon>Rhizobium/Agrobacterium group</taxon>
        <taxon>Pararhizobium</taxon>
    </lineage>
</organism>
<dbReference type="EMBL" id="JAUSVF010000003">
    <property type="protein sequence ID" value="MDQ0323046.1"/>
    <property type="molecule type" value="Genomic_DNA"/>
</dbReference>
<dbReference type="PANTHER" id="PTHR43357:SF3">
    <property type="entry name" value="FE(3+)-TRANSPORT SYSTEM PERMEASE PROTEIN FBPB 2"/>
    <property type="match status" value="1"/>
</dbReference>
<comment type="subcellular location">
    <subcellularLocation>
        <location evidence="1">Cell inner membrane</location>
        <topology evidence="1">Multi-pass membrane protein</topology>
    </subcellularLocation>
    <subcellularLocation>
        <location evidence="8">Cell membrane</location>
        <topology evidence="8">Multi-pass membrane protein</topology>
    </subcellularLocation>
</comment>
<feature type="transmembrane region" description="Helical" evidence="8">
    <location>
        <begin position="118"/>
        <end position="140"/>
    </location>
</feature>
<feature type="transmembrane region" description="Helical" evidence="8">
    <location>
        <begin position="411"/>
        <end position="432"/>
    </location>
</feature>
<reference evidence="10 11" key="1">
    <citation type="submission" date="2023-07" db="EMBL/GenBank/DDBJ databases">
        <title>Genomic Encyclopedia of Type Strains, Phase IV (KMG-IV): sequencing the most valuable type-strain genomes for metagenomic binning, comparative biology and taxonomic classification.</title>
        <authorList>
            <person name="Goeker M."/>
        </authorList>
    </citation>
    <scope>NUCLEOTIDE SEQUENCE [LARGE SCALE GENOMIC DNA]</scope>
    <source>
        <strain evidence="10 11">DSM 1112</strain>
    </source>
</reference>
<feature type="transmembrane region" description="Helical" evidence="8">
    <location>
        <begin position="319"/>
        <end position="341"/>
    </location>
</feature>
<gene>
    <name evidence="10" type="ORF">QO002_005252</name>
</gene>
<keyword evidence="5 8" id="KW-0812">Transmembrane</keyword>
<keyword evidence="6 8" id="KW-1133">Transmembrane helix</keyword>
<dbReference type="InterPro" id="IPR035906">
    <property type="entry name" value="MetI-like_sf"/>
</dbReference>
<feature type="transmembrane region" description="Helical" evidence="8">
    <location>
        <begin position="210"/>
        <end position="232"/>
    </location>
</feature>
<evidence type="ECO:0000259" key="9">
    <source>
        <dbReference type="PROSITE" id="PS50928"/>
    </source>
</evidence>
<evidence type="ECO:0000313" key="11">
    <source>
        <dbReference type="Proteomes" id="UP001230207"/>
    </source>
</evidence>
<evidence type="ECO:0000256" key="2">
    <source>
        <dbReference type="ARBA" id="ARBA00022448"/>
    </source>
</evidence>
<feature type="domain" description="ABC transmembrane type-1" evidence="9">
    <location>
        <begin position="80"/>
        <end position="288"/>
    </location>
</feature>
<feature type="transmembrane region" description="Helical" evidence="8">
    <location>
        <begin position="29"/>
        <end position="51"/>
    </location>
</feature>
<evidence type="ECO:0000256" key="7">
    <source>
        <dbReference type="ARBA" id="ARBA00023136"/>
    </source>
</evidence>
<dbReference type="PANTHER" id="PTHR43357">
    <property type="entry name" value="INNER MEMBRANE ABC TRANSPORTER PERMEASE PROTEIN YDCV"/>
    <property type="match status" value="1"/>
</dbReference>
<dbReference type="Proteomes" id="UP001230207">
    <property type="component" value="Unassembled WGS sequence"/>
</dbReference>